<dbReference type="EMBL" id="LASV01000227">
    <property type="protein sequence ID" value="KKA20827.1"/>
    <property type="molecule type" value="Genomic_DNA"/>
</dbReference>
<feature type="non-terminal residue" evidence="1">
    <location>
        <position position="1"/>
    </location>
</feature>
<evidence type="ECO:0000313" key="1">
    <source>
        <dbReference type="EMBL" id="KKA20827.1"/>
    </source>
</evidence>
<gene>
    <name evidence="1" type="ORF">T310_5144</name>
</gene>
<dbReference type="Proteomes" id="UP000053958">
    <property type="component" value="Unassembled WGS sequence"/>
</dbReference>
<dbReference type="GeneID" id="25317489"/>
<evidence type="ECO:0000313" key="2">
    <source>
        <dbReference type="Proteomes" id="UP000053958"/>
    </source>
</evidence>
<name>A0A0F4YRB2_RASE3</name>
<sequence length="164" mass="18715">WMGVPSVTPGRKNSRQWAWLGFCRSRSAFRVVAGFECFRSLTTAYRLRRFRLGGRLVECAVPQSRSKRYEPSLESGDDRSTVAQITSMECESGNAVPYGVHHTACAVCLLYAYAVCCTMMERVTKPCRCHRPTAYADRYIAENGQPELRESYLHWCRPMTVQLT</sequence>
<reference evidence="1 2" key="1">
    <citation type="submission" date="2015-04" db="EMBL/GenBank/DDBJ databases">
        <authorList>
            <person name="Heijne W.H."/>
            <person name="Fedorova N.D."/>
            <person name="Nierman W.C."/>
            <person name="Vollebregt A.W."/>
            <person name="Zhao Z."/>
            <person name="Wu L."/>
            <person name="Kumar M."/>
            <person name="Stam H."/>
            <person name="van den Berg M.A."/>
            <person name="Pel H.J."/>
        </authorList>
    </citation>
    <scope>NUCLEOTIDE SEQUENCE [LARGE SCALE GENOMIC DNA]</scope>
    <source>
        <strain evidence="1 2">CBS 393.64</strain>
    </source>
</reference>
<comment type="caution">
    <text evidence="1">The sequence shown here is derived from an EMBL/GenBank/DDBJ whole genome shotgun (WGS) entry which is preliminary data.</text>
</comment>
<keyword evidence="2" id="KW-1185">Reference proteome</keyword>
<dbReference type="AlphaFoldDB" id="A0A0F4YRB2"/>
<accession>A0A0F4YRB2</accession>
<dbReference type="RefSeq" id="XP_013327439.1">
    <property type="nucleotide sequence ID" value="XM_013471985.1"/>
</dbReference>
<protein>
    <submittedName>
        <fullName evidence="1">Uncharacterized protein</fullName>
    </submittedName>
</protein>
<proteinExistence type="predicted"/>
<organism evidence="1 2">
    <name type="scientific">Rasamsonia emersonii (strain ATCC 16479 / CBS 393.64 / IMI 116815)</name>
    <dbReference type="NCBI Taxonomy" id="1408163"/>
    <lineage>
        <taxon>Eukaryota</taxon>
        <taxon>Fungi</taxon>
        <taxon>Dikarya</taxon>
        <taxon>Ascomycota</taxon>
        <taxon>Pezizomycotina</taxon>
        <taxon>Eurotiomycetes</taxon>
        <taxon>Eurotiomycetidae</taxon>
        <taxon>Eurotiales</taxon>
        <taxon>Trichocomaceae</taxon>
        <taxon>Rasamsonia</taxon>
    </lineage>
</organism>